<name>A0A7X2Z7V1_9BACL</name>
<dbReference type="PROSITE" id="PS50943">
    <property type="entry name" value="HTH_CROC1"/>
    <property type="match status" value="1"/>
</dbReference>
<evidence type="ECO:0000313" key="2">
    <source>
        <dbReference type="EMBL" id="MUG69278.1"/>
    </source>
</evidence>
<dbReference type="InterPro" id="IPR001387">
    <property type="entry name" value="Cro/C1-type_HTH"/>
</dbReference>
<organism evidence="2 3">
    <name type="scientific">Paenibacillus validus</name>
    <dbReference type="NCBI Taxonomy" id="44253"/>
    <lineage>
        <taxon>Bacteria</taxon>
        <taxon>Bacillati</taxon>
        <taxon>Bacillota</taxon>
        <taxon>Bacilli</taxon>
        <taxon>Bacillales</taxon>
        <taxon>Paenibacillaceae</taxon>
        <taxon>Paenibacillus</taxon>
    </lineage>
</organism>
<dbReference type="AlphaFoldDB" id="A0A7X2Z7V1"/>
<dbReference type="Proteomes" id="UP000450917">
    <property type="component" value="Unassembled WGS sequence"/>
</dbReference>
<evidence type="ECO:0000313" key="3">
    <source>
        <dbReference type="Proteomes" id="UP000450917"/>
    </source>
</evidence>
<dbReference type="SMART" id="SM00530">
    <property type="entry name" value="HTH_XRE"/>
    <property type="match status" value="1"/>
</dbReference>
<dbReference type="CDD" id="cd00093">
    <property type="entry name" value="HTH_XRE"/>
    <property type="match status" value="1"/>
</dbReference>
<protein>
    <submittedName>
        <fullName evidence="2">Helix-turn-helix domain-containing protein</fullName>
    </submittedName>
</protein>
<keyword evidence="3" id="KW-1185">Reference proteome</keyword>
<dbReference type="Gene3D" id="1.10.260.40">
    <property type="entry name" value="lambda repressor-like DNA-binding domains"/>
    <property type="match status" value="1"/>
</dbReference>
<dbReference type="EMBL" id="WNZX01000001">
    <property type="protein sequence ID" value="MUG69278.1"/>
    <property type="molecule type" value="Genomic_DNA"/>
</dbReference>
<dbReference type="InterPro" id="IPR010982">
    <property type="entry name" value="Lambda_DNA-bd_dom_sf"/>
</dbReference>
<accession>A0A7X2Z7V1</accession>
<feature type="domain" description="HTH cro/C1-type" evidence="1">
    <location>
        <begin position="42"/>
        <end position="96"/>
    </location>
</feature>
<comment type="caution">
    <text evidence="2">The sequence shown here is derived from an EMBL/GenBank/DDBJ whole genome shotgun (WGS) entry which is preliminary data.</text>
</comment>
<gene>
    <name evidence="2" type="ORF">GNP93_01170</name>
</gene>
<dbReference type="GO" id="GO:0003677">
    <property type="term" value="F:DNA binding"/>
    <property type="evidence" value="ECO:0007669"/>
    <property type="project" value="InterPro"/>
</dbReference>
<evidence type="ECO:0000259" key="1">
    <source>
        <dbReference type="PROSITE" id="PS50943"/>
    </source>
</evidence>
<dbReference type="Pfam" id="PF12844">
    <property type="entry name" value="HTH_19"/>
    <property type="match status" value="1"/>
</dbReference>
<reference evidence="2 3" key="1">
    <citation type="submission" date="2019-11" db="EMBL/GenBank/DDBJ databases">
        <title>Draft genome sequences of five Paenibacillus species of dairy origin.</title>
        <authorList>
            <person name="Olajide A.M."/>
            <person name="Chen S."/>
            <person name="Lapointe G."/>
        </authorList>
    </citation>
    <scope>NUCLEOTIDE SEQUENCE [LARGE SCALE GENOMIC DNA]</scope>
    <source>
        <strain evidence="2 3">2CS3</strain>
    </source>
</reference>
<proteinExistence type="predicted"/>
<sequence length="185" mass="21048">MIRRLPGNWRPTFLRDNSRGDAASLFYFNDMGDRLMRIGSKLAQIRKQRGYTDEEVAKSLSLNIVKYRCLEEDITEFTIDVLLQLADVFGVSVDELLSRNSSSGNDLKAILLKKPTFDGAVLSSQDIQMIQDFITRLADQSKKLQHLIELIGDDTDFLQKLQDLKIINGKLDNKQLLQTIEKALA</sequence>
<dbReference type="SUPFAM" id="SSF47413">
    <property type="entry name" value="lambda repressor-like DNA-binding domains"/>
    <property type="match status" value="1"/>
</dbReference>